<dbReference type="GO" id="GO:0004519">
    <property type="term" value="F:endonuclease activity"/>
    <property type="evidence" value="ECO:0007669"/>
    <property type="project" value="UniProtKB-KW"/>
</dbReference>
<dbReference type="InterPro" id="IPR016984">
    <property type="entry name" value="UCP031853"/>
</dbReference>
<evidence type="ECO:0000313" key="2">
    <source>
        <dbReference type="EMBL" id="TJZ75797.1"/>
    </source>
</evidence>
<dbReference type="Pfam" id="PF04471">
    <property type="entry name" value="Mrr_cat"/>
    <property type="match status" value="1"/>
</dbReference>
<dbReference type="SUPFAM" id="SSF52980">
    <property type="entry name" value="Restriction endonuclease-like"/>
    <property type="match status" value="1"/>
</dbReference>
<dbReference type="InterPro" id="IPR011335">
    <property type="entry name" value="Restrct_endonuc-II-like"/>
</dbReference>
<evidence type="ECO:0000313" key="3">
    <source>
        <dbReference type="Proteomes" id="UP000305109"/>
    </source>
</evidence>
<sequence length="351" mass="37595">MNSAWVIRSGRAGERDQAALDKGCSGGGWEEIPDLTSCTTRDSVRSVVLDVRPNASRGLIQNTTAQLWALRSRIQPGDLLVMPMKTTKQLALGRVTSGYRYEAEHPAALRHIVDVEWKRTDLPRSAVKQDLLYTLGSVLTIFAPSKNNAVERLEHLLQNGTDPGAVTAMPKAAGFNGGESDDDSAVDSPEFSADFEQAATDQILTRIGEDFAGHDLATLVTAILEAEGYKCVQAPPGPDGGIDITAGRGPLGLDSPTVLVQVKSGSQVGSPVVSQLQGVMATHGADQGLLVAWGGLTKQARDSIRHQSLRVRIWEAGDVVEAVLRNYDRISADVQALLPLKRVWMLSDVGA</sequence>
<reference evidence="2 3" key="1">
    <citation type="submission" date="2019-04" db="EMBL/GenBank/DDBJ databases">
        <title>Rhodococcus oryzae sp. nov., a novel actinomycete isolated from rhizosphere soil of rice (Oryza sativa L.).</title>
        <authorList>
            <person name="Li C."/>
        </authorList>
    </citation>
    <scope>NUCLEOTIDE SEQUENCE [LARGE SCALE GENOMIC DNA]</scope>
    <source>
        <strain evidence="2 3">NEAU-CX67</strain>
    </source>
</reference>
<proteinExistence type="predicted"/>
<dbReference type="Gene3D" id="3.40.1350.10">
    <property type="match status" value="1"/>
</dbReference>
<organism evidence="2 3">
    <name type="scientific">Rhodococcus oryzae</name>
    <dbReference type="NCBI Taxonomy" id="2571143"/>
    <lineage>
        <taxon>Bacteria</taxon>
        <taxon>Bacillati</taxon>
        <taxon>Actinomycetota</taxon>
        <taxon>Actinomycetes</taxon>
        <taxon>Mycobacteriales</taxon>
        <taxon>Nocardiaceae</taxon>
        <taxon>Rhodococcus</taxon>
    </lineage>
</organism>
<keyword evidence="2" id="KW-0540">Nuclease</keyword>
<dbReference type="PANTHER" id="PTHR30015">
    <property type="entry name" value="MRR RESTRICTION SYSTEM PROTEIN"/>
    <property type="match status" value="1"/>
</dbReference>
<protein>
    <submittedName>
        <fullName evidence="2">Restriction endonuclease</fullName>
    </submittedName>
</protein>
<keyword evidence="2" id="KW-0255">Endonuclease</keyword>
<name>A0ABY2RFU4_9NOCA</name>
<dbReference type="InterPro" id="IPR052906">
    <property type="entry name" value="Type_IV_Methyl-Rstrct_Enzyme"/>
</dbReference>
<dbReference type="InterPro" id="IPR007560">
    <property type="entry name" value="Restrct_endonuc_IV_Mrr"/>
</dbReference>
<comment type="caution">
    <text evidence="2">The sequence shown here is derived from an EMBL/GenBank/DDBJ whole genome shotgun (WGS) entry which is preliminary data.</text>
</comment>
<keyword evidence="3" id="KW-1185">Reference proteome</keyword>
<gene>
    <name evidence="2" type="ORF">FCG67_19600</name>
</gene>
<dbReference type="Proteomes" id="UP000305109">
    <property type="component" value="Unassembled WGS sequence"/>
</dbReference>
<dbReference type="PANTHER" id="PTHR30015:SF7">
    <property type="entry name" value="TYPE IV METHYL-DIRECTED RESTRICTION ENZYME ECOKMRR"/>
    <property type="match status" value="1"/>
</dbReference>
<keyword evidence="2" id="KW-0378">Hydrolase</keyword>
<feature type="domain" description="Restriction endonuclease type IV Mrr" evidence="1">
    <location>
        <begin position="211"/>
        <end position="321"/>
    </location>
</feature>
<dbReference type="PIRSF" id="PIRSF031853">
    <property type="entry name" value="UPC031853"/>
    <property type="match status" value="1"/>
</dbReference>
<evidence type="ECO:0000259" key="1">
    <source>
        <dbReference type="Pfam" id="PF04471"/>
    </source>
</evidence>
<dbReference type="EMBL" id="SUMD01000010">
    <property type="protein sequence ID" value="TJZ75797.1"/>
    <property type="molecule type" value="Genomic_DNA"/>
</dbReference>
<accession>A0ABY2RFU4</accession>
<dbReference type="InterPro" id="IPR011856">
    <property type="entry name" value="tRNA_endonuc-like_dom_sf"/>
</dbReference>